<dbReference type="InterPro" id="IPR050586">
    <property type="entry name" value="CPA3_Na-H_Antiporter_D"/>
</dbReference>
<gene>
    <name evidence="8" type="primary">ndhB_1</name>
    <name evidence="8" type="ORF">NIPIMIJO_00029</name>
</gene>
<evidence type="ECO:0000256" key="3">
    <source>
        <dbReference type="ARBA" id="ARBA00022692"/>
    </source>
</evidence>
<keyword evidence="3 6" id="KW-0812">Transmembrane</keyword>
<dbReference type="PRINTS" id="PR01437">
    <property type="entry name" value="NUOXDRDTASE4"/>
</dbReference>
<feature type="transmembrane region" description="Helical" evidence="6">
    <location>
        <begin position="275"/>
        <end position="302"/>
    </location>
</feature>
<dbReference type="AlphaFoldDB" id="A0A7G9YT55"/>
<dbReference type="GO" id="GO:0042773">
    <property type="term" value="P:ATP synthesis coupled electron transport"/>
    <property type="evidence" value="ECO:0007669"/>
    <property type="project" value="InterPro"/>
</dbReference>
<keyword evidence="4 6" id="KW-1133">Transmembrane helix</keyword>
<evidence type="ECO:0000256" key="4">
    <source>
        <dbReference type="ARBA" id="ARBA00022989"/>
    </source>
</evidence>
<dbReference type="Pfam" id="PF00361">
    <property type="entry name" value="Proton_antipo_M"/>
    <property type="match status" value="1"/>
</dbReference>
<feature type="transmembrane region" description="Helical" evidence="6">
    <location>
        <begin position="139"/>
        <end position="156"/>
    </location>
</feature>
<dbReference type="EMBL" id="MT631462">
    <property type="protein sequence ID" value="QNO51189.1"/>
    <property type="molecule type" value="Genomic_DNA"/>
</dbReference>
<dbReference type="PANTHER" id="PTHR42703">
    <property type="entry name" value="NADH DEHYDROGENASE"/>
    <property type="match status" value="1"/>
</dbReference>
<feature type="transmembrane region" description="Helical" evidence="6">
    <location>
        <begin position="77"/>
        <end position="101"/>
    </location>
</feature>
<feature type="transmembrane region" description="Helical" evidence="6">
    <location>
        <begin position="309"/>
        <end position="328"/>
    </location>
</feature>
<sequence>MILAEHYPVLIIVISLLSAFTILIAGWVNKKTCLPISLATIFVQLLLAFSILHHVVITREPIYYWLGGWAPPWGIEYVVDAFNAYVLVIVLFICLLTAVYAKRSIEKELPRKIVSFYVVFQLLVTGLCGIIVTGDIFNLYVFLEIASLAAYALIAAAGGRSLKASYNYVIMGSIGACFYLLGAGFLYSVTGSLNMADLSYLLPPLYGNKVVQAAFVFFVVGMSIKMALFPLHVWQPDAYTYAPSAVSVIIAAAMSKVSIYAFIRIFFSVFTTDFIHIYVPITDVLSWIAAIAIIVGSVIAIMQSNLKRMLAYSSVSQIGYIVLGVALFSTQWGLYGALIHILNHAITKGCLFMVAGAIIYRTGVRSIKDFEGLGKKMPYTCAAFTLAALSMIGVPPTVGFITKLCLVLASLEAVEYVYVAVILASTLLNLVYFWRVIDRMYFVRKEGEGEKEHAIKKEEAPGSMVIPALILGLLCVIVGILWLAGAKTHLLPIVEQAVNGLLRTGVVAP</sequence>
<feature type="transmembrane region" description="Helical" evidence="6">
    <location>
        <begin position="241"/>
        <end position="263"/>
    </location>
</feature>
<dbReference type="InterPro" id="IPR001750">
    <property type="entry name" value="ND/Mrp_TM"/>
</dbReference>
<evidence type="ECO:0000256" key="2">
    <source>
        <dbReference type="ARBA" id="ARBA00022475"/>
    </source>
</evidence>
<feature type="transmembrane region" description="Helical" evidence="6">
    <location>
        <begin position="416"/>
        <end position="434"/>
    </location>
</feature>
<reference evidence="8" key="1">
    <citation type="submission" date="2020-06" db="EMBL/GenBank/DDBJ databases">
        <title>Unique genomic features of the anaerobic methanotrophic archaea.</title>
        <authorList>
            <person name="Chadwick G.L."/>
            <person name="Skennerton C.T."/>
            <person name="Laso-Perez R."/>
            <person name="Leu A.O."/>
            <person name="Speth D.R."/>
            <person name="Yu H."/>
            <person name="Morgan-Lang C."/>
            <person name="Hatzenpichler R."/>
            <person name="Goudeau D."/>
            <person name="Malmstrom R."/>
            <person name="Brazelton W.J."/>
            <person name="Woyke T."/>
            <person name="Hallam S.J."/>
            <person name="Tyson G.W."/>
            <person name="Wegener G."/>
            <person name="Boetius A."/>
            <person name="Orphan V."/>
        </authorList>
    </citation>
    <scope>NUCLEOTIDE SEQUENCE</scope>
</reference>
<evidence type="ECO:0000256" key="1">
    <source>
        <dbReference type="ARBA" id="ARBA00004651"/>
    </source>
</evidence>
<feature type="transmembrane region" description="Helical" evidence="6">
    <location>
        <begin position="6"/>
        <end position="28"/>
    </location>
</feature>
<evidence type="ECO:0000313" key="8">
    <source>
        <dbReference type="EMBL" id="QNO51189.1"/>
    </source>
</evidence>
<evidence type="ECO:0000259" key="7">
    <source>
        <dbReference type="Pfam" id="PF00361"/>
    </source>
</evidence>
<name>A0A7G9YT55_9EURY</name>
<comment type="subcellular location">
    <subcellularLocation>
        <location evidence="1">Cell membrane</location>
        <topology evidence="1">Multi-pass membrane protein</topology>
    </subcellularLocation>
</comment>
<dbReference type="InterPro" id="IPR003918">
    <property type="entry name" value="NADH_UbQ_OxRdtase"/>
</dbReference>
<dbReference type="PANTHER" id="PTHR42703:SF1">
    <property type="entry name" value="NA(+)_H(+) ANTIPORTER SUBUNIT D1"/>
    <property type="match status" value="1"/>
</dbReference>
<feature type="transmembrane region" description="Helical" evidence="6">
    <location>
        <begin position="334"/>
        <end position="360"/>
    </location>
</feature>
<keyword evidence="5 6" id="KW-0472">Membrane</keyword>
<evidence type="ECO:0000256" key="6">
    <source>
        <dbReference type="SAM" id="Phobius"/>
    </source>
</evidence>
<feature type="domain" description="NADH:quinone oxidoreductase/Mrp antiporter transmembrane" evidence="7">
    <location>
        <begin position="135"/>
        <end position="427"/>
    </location>
</feature>
<evidence type="ECO:0000256" key="5">
    <source>
        <dbReference type="ARBA" id="ARBA00023136"/>
    </source>
</evidence>
<feature type="transmembrane region" description="Helical" evidence="6">
    <location>
        <begin position="35"/>
        <end position="57"/>
    </location>
</feature>
<dbReference type="GO" id="GO:0005886">
    <property type="term" value="C:plasma membrane"/>
    <property type="evidence" value="ECO:0007669"/>
    <property type="project" value="UniProtKB-SubCell"/>
</dbReference>
<accession>A0A7G9YT55</accession>
<proteinExistence type="predicted"/>
<feature type="transmembrane region" description="Helical" evidence="6">
    <location>
        <begin position="381"/>
        <end position="410"/>
    </location>
</feature>
<feature type="transmembrane region" description="Helical" evidence="6">
    <location>
        <begin position="464"/>
        <end position="484"/>
    </location>
</feature>
<feature type="transmembrane region" description="Helical" evidence="6">
    <location>
        <begin position="210"/>
        <end position="229"/>
    </location>
</feature>
<dbReference type="GO" id="GO:0008137">
    <property type="term" value="F:NADH dehydrogenase (ubiquinone) activity"/>
    <property type="evidence" value="ECO:0007669"/>
    <property type="project" value="InterPro"/>
</dbReference>
<feature type="transmembrane region" description="Helical" evidence="6">
    <location>
        <begin position="113"/>
        <end position="133"/>
    </location>
</feature>
<keyword evidence="2" id="KW-1003">Cell membrane</keyword>
<protein>
    <submittedName>
        <fullName evidence="8">NAD(P)H-quinone oxidoreductase subunit 2, chloroplastic</fullName>
    </submittedName>
</protein>
<organism evidence="8">
    <name type="scientific">Candidatus Methanophagaceae archaeon ANME-1 ERB6</name>
    <dbReference type="NCBI Taxonomy" id="2759912"/>
    <lineage>
        <taxon>Archaea</taxon>
        <taxon>Methanobacteriati</taxon>
        <taxon>Methanobacteriota</taxon>
        <taxon>Stenosarchaea group</taxon>
        <taxon>Methanomicrobia</taxon>
        <taxon>Candidatus Methanophagales</taxon>
        <taxon>Candidatus Methanophagaceae</taxon>
    </lineage>
</organism>
<feature type="transmembrane region" description="Helical" evidence="6">
    <location>
        <begin position="168"/>
        <end position="190"/>
    </location>
</feature>